<feature type="transmembrane region" description="Helical" evidence="1">
    <location>
        <begin position="294"/>
        <end position="312"/>
    </location>
</feature>
<dbReference type="RefSeq" id="WP_394509836.1">
    <property type="nucleotide sequence ID" value="NZ_JBIGHX010000002.1"/>
</dbReference>
<keyword evidence="4" id="KW-1185">Reference proteome</keyword>
<keyword evidence="1" id="KW-1133">Transmembrane helix</keyword>
<feature type="transmembrane region" description="Helical" evidence="1">
    <location>
        <begin position="258"/>
        <end position="282"/>
    </location>
</feature>
<feature type="transmembrane region" description="Helical" evidence="1">
    <location>
        <begin position="228"/>
        <end position="246"/>
    </location>
</feature>
<feature type="chain" id="PRO_5045655926" evidence="2">
    <location>
        <begin position="26"/>
        <end position="319"/>
    </location>
</feature>
<keyword evidence="2" id="KW-0732">Signal</keyword>
<dbReference type="EMBL" id="JBIGHX010000002">
    <property type="protein sequence ID" value="MFG6460984.1"/>
    <property type="molecule type" value="Genomic_DNA"/>
</dbReference>
<keyword evidence="1" id="KW-0812">Transmembrane</keyword>
<evidence type="ECO:0000313" key="3">
    <source>
        <dbReference type="EMBL" id="MFG6460984.1"/>
    </source>
</evidence>
<evidence type="ECO:0000313" key="4">
    <source>
        <dbReference type="Proteomes" id="UP001606302"/>
    </source>
</evidence>
<dbReference type="Pfam" id="PF13795">
    <property type="entry name" value="HupE_UreJ_2"/>
    <property type="match status" value="1"/>
</dbReference>
<keyword evidence="1" id="KW-0472">Membrane</keyword>
<protein>
    <submittedName>
        <fullName evidence="3">HupE/UreJ family protein</fullName>
    </submittedName>
</protein>
<accession>A0ABW7GGB3</accession>
<feature type="signal peptide" evidence="2">
    <location>
        <begin position="1"/>
        <end position="25"/>
    </location>
</feature>
<dbReference type="Proteomes" id="UP001606302">
    <property type="component" value="Unassembled WGS sequence"/>
</dbReference>
<feature type="transmembrane region" description="Helical" evidence="1">
    <location>
        <begin position="198"/>
        <end position="216"/>
    </location>
</feature>
<organism evidence="3 4">
    <name type="scientific">Pelomonas lactea</name>
    <dbReference type="NCBI Taxonomy" id="3299030"/>
    <lineage>
        <taxon>Bacteria</taxon>
        <taxon>Pseudomonadati</taxon>
        <taxon>Pseudomonadota</taxon>
        <taxon>Betaproteobacteria</taxon>
        <taxon>Burkholderiales</taxon>
        <taxon>Sphaerotilaceae</taxon>
        <taxon>Roseateles</taxon>
    </lineage>
</organism>
<name>A0ABW7GGB3_9BURK</name>
<evidence type="ECO:0000256" key="1">
    <source>
        <dbReference type="SAM" id="Phobius"/>
    </source>
</evidence>
<dbReference type="InterPro" id="IPR032809">
    <property type="entry name" value="Put_HupE_UreJ"/>
</dbReference>
<reference evidence="3 4" key="1">
    <citation type="submission" date="2024-08" db="EMBL/GenBank/DDBJ databases">
        <authorList>
            <person name="Lu H."/>
        </authorList>
    </citation>
    <scope>NUCLEOTIDE SEQUENCE [LARGE SCALE GENOMIC DNA]</scope>
    <source>
        <strain evidence="3 4">DXS20W</strain>
    </source>
</reference>
<evidence type="ECO:0000256" key="2">
    <source>
        <dbReference type="SAM" id="SignalP"/>
    </source>
</evidence>
<gene>
    <name evidence="3" type="ORF">ACG04Q_05320</name>
</gene>
<comment type="caution">
    <text evidence="3">The sequence shown here is derived from an EMBL/GenBank/DDBJ whole genome shotgun (WGS) entry which is preliminary data.</text>
</comment>
<proteinExistence type="predicted"/>
<sequence length="319" mass="34563">MKRLLTWWRAALLLAIVAIAAPARAHEMSMAEMQVREVAPGEFMWQWGASEKYHPSQVLRVTWPEGCEADATRLRCSGPGLAGRLAISGVGESFSAALVKVHWRDGQVRVYTLTKAQPSVQLYGAADDPRGMGEIASAYALLGVEHILGGIDHLLFVIGLLFLVGFRRHLVWTITAFTAAHSLTLASSALGLLTLPSAPVEASIALSIVLVAVEALNRRDTLARRWPALVAFLFGLVHGLGFAGALKEIGLPENHLFVALLTFNVGVELGQLMTVALCWGLWRISARWPAVQRARTALLYGIGGVAAYWSWLRVAAVLS</sequence>